<dbReference type="RefSeq" id="WP_133848190.1">
    <property type="nucleotide sequence ID" value="NZ_SNXZ01000001.1"/>
</dbReference>
<feature type="binding site" evidence="4">
    <location>
        <begin position="263"/>
        <end position="268"/>
    </location>
    <ligand>
        <name>acetyl-CoA</name>
        <dbReference type="ChEBI" id="CHEBI:57288"/>
        <label>2</label>
    </ligand>
</feature>
<reference evidence="6 7" key="1">
    <citation type="submission" date="2019-03" db="EMBL/GenBank/DDBJ databases">
        <title>Genomic Encyclopedia of Type Strains, Phase IV (KMG-IV): sequencing the most valuable type-strain genomes for metagenomic binning, comparative biology and taxonomic classification.</title>
        <authorList>
            <person name="Goeker M."/>
        </authorList>
    </citation>
    <scope>NUCLEOTIDE SEQUENCE [LARGE SCALE GENOMIC DNA]</scope>
    <source>
        <strain evidence="6 7">DSM 45361</strain>
    </source>
</reference>
<feature type="binding site" evidence="4">
    <location>
        <begin position="231"/>
        <end position="237"/>
    </location>
    <ligand>
        <name>acetyl-CoA</name>
        <dbReference type="ChEBI" id="CHEBI:57288"/>
        <label>2</label>
    </ligand>
</feature>
<dbReference type="HAMAP" id="MF_01698">
    <property type="entry name" value="MshD"/>
    <property type="match status" value="1"/>
</dbReference>
<feature type="binding site" evidence="4">
    <location>
        <position position="220"/>
    </location>
    <ligand>
        <name>1D-myo-inositol 2-(L-cysteinylamino)-2-deoxy-alpha-D-glucopyranoside</name>
        <dbReference type="ChEBI" id="CHEBI:58887"/>
    </ligand>
</feature>
<evidence type="ECO:0000256" key="3">
    <source>
        <dbReference type="ARBA" id="ARBA00023315"/>
    </source>
</evidence>
<dbReference type="CDD" id="cd04301">
    <property type="entry name" value="NAT_SF"/>
    <property type="match status" value="2"/>
</dbReference>
<dbReference type="PANTHER" id="PTHR43877">
    <property type="entry name" value="AMINOALKYLPHOSPHONATE N-ACETYLTRANSFERASE-RELATED-RELATED"/>
    <property type="match status" value="1"/>
</dbReference>
<dbReference type="PANTHER" id="PTHR43877:SF2">
    <property type="entry name" value="AMINOALKYLPHOSPHONATE N-ACETYLTRANSFERASE-RELATED"/>
    <property type="match status" value="1"/>
</dbReference>
<keyword evidence="3 4" id="KW-0012">Acyltransferase</keyword>
<dbReference type="InterPro" id="IPR017813">
    <property type="entry name" value="Mycothiol_AcTrfase"/>
</dbReference>
<dbReference type="Gene3D" id="3.40.630.30">
    <property type="match status" value="1"/>
</dbReference>
<dbReference type="PROSITE" id="PS51186">
    <property type="entry name" value="GNAT"/>
    <property type="match status" value="2"/>
</dbReference>
<dbReference type="InterPro" id="IPR050832">
    <property type="entry name" value="Bact_Acetyltransf"/>
</dbReference>
<proteinExistence type="inferred from homology"/>
<dbReference type="EC" id="2.3.1.189" evidence="4"/>
<dbReference type="EMBL" id="SNXZ01000001">
    <property type="protein sequence ID" value="TDQ05437.1"/>
    <property type="molecule type" value="Genomic_DNA"/>
</dbReference>
<keyword evidence="1 4" id="KW-0808">Transferase</keyword>
<feature type="binding site" evidence="4">
    <location>
        <position position="212"/>
    </location>
    <ligand>
        <name>1D-myo-inositol 2-(L-cysteinylamino)-2-deoxy-alpha-D-glucopyranoside</name>
        <dbReference type="ChEBI" id="CHEBI:58887"/>
    </ligand>
</feature>
<evidence type="ECO:0000256" key="1">
    <source>
        <dbReference type="ARBA" id="ARBA00022679"/>
    </source>
</evidence>
<feature type="domain" description="N-acetyltransferase" evidence="5">
    <location>
        <begin position="1"/>
        <end position="143"/>
    </location>
</feature>
<feature type="binding site" evidence="4">
    <location>
        <position position="172"/>
    </location>
    <ligand>
        <name>1D-myo-inositol 2-(L-cysteinylamino)-2-deoxy-alpha-D-glucopyranoside</name>
        <dbReference type="ChEBI" id="CHEBI:58887"/>
    </ligand>
</feature>
<comment type="subunit">
    <text evidence="4">Monomer.</text>
</comment>
<sequence length="288" mass="31033">MSLRWTDSPDPDRLGALLAAVRAADGQPDGTGTELLREYQGGEHLELLAGDTLVGYAHVAPDGDAFGNAVVELLVHPEHRRAGHGGELVSAVLEHIDGPARFWSHANHPAAAALATRFGLRKVRELLKMRAEVQDWPEPKWPEGVHVRTFRPGADEAGMVAVNARAFDWHPEQGRLTVSDVVATEREAWFDPEGFFLAVDDQDEPVGFHWTKIHPDGVGEVYVVGVDPAAQGGGLGRALTAVGLRHLRAAGAPAVILYVESDNKAALRLYRALGFVEESVGVQYATSG</sequence>
<dbReference type="InterPro" id="IPR016181">
    <property type="entry name" value="Acyl_CoA_acyltransferase"/>
</dbReference>
<comment type="caution">
    <text evidence="6">The sequence shown here is derived from an EMBL/GenBank/DDBJ whole genome shotgun (WGS) entry which is preliminary data.</text>
</comment>
<dbReference type="GO" id="GO:0010125">
    <property type="term" value="P:mycothiol biosynthetic process"/>
    <property type="evidence" value="ECO:0007669"/>
    <property type="project" value="UniProtKB-UniRule"/>
</dbReference>
<dbReference type="NCBIfam" id="TIGR03448">
    <property type="entry name" value="mycothiol_MshD"/>
    <property type="match status" value="1"/>
</dbReference>
<dbReference type="Proteomes" id="UP000295444">
    <property type="component" value="Unassembled WGS sequence"/>
</dbReference>
<dbReference type="AlphaFoldDB" id="A0A4R6SN31"/>
<feature type="binding site" evidence="4">
    <location>
        <begin position="73"/>
        <end position="75"/>
    </location>
    <ligand>
        <name>acetyl-CoA</name>
        <dbReference type="ChEBI" id="CHEBI:57288"/>
        <label>1</label>
    </ligand>
</feature>
<name>A0A4R6SN31_LABRH</name>
<dbReference type="OrthoDB" id="3208058at2"/>
<gene>
    <name evidence="4" type="primary">mshD</name>
    <name evidence="6" type="ORF">EV186_1011407</name>
</gene>
<feature type="domain" description="N-acetyltransferase" evidence="5">
    <location>
        <begin position="145"/>
        <end position="288"/>
    </location>
</feature>
<comment type="catalytic activity">
    <reaction evidence="4">
        <text>1D-myo-inositol 2-(L-cysteinylamino)-2-deoxy-alpha-D-glucopyranoside + acetyl-CoA = mycothiol + CoA + H(+)</text>
        <dbReference type="Rhea" id="RHEA:26172"/>
        <dbReference type="ChEBI" id="CHEBI:15378"/>
        <dbReference type="ChEBI" id="CHEBI:16768"/>
        <dbReference type="ChEBI" id="CHEBI:57287"/>
        <dbReference type="ChEBI" id="CHEBI:57288"/>
        <dbReference type="ChEBI" id="CHEBI:58887"/>
        <dbReference type="EC" id="2.3.1.189"/>
    </reaction>
</comment>
<comment type="caution">
    <text evidence="4">Lacks conserved residue(s) required for the propagation of feature annotation.</text>
</comment>
<accession>A0A4R6SN31</accession>
<feature type="binding site" evidence="4">
    <location>
        <begin position="224"/>
        <end position="226"/>
    </location>
    <ligand>
        <name>acetyl-CoA</name>
        <dbReference type="ChEBI" id="CHEBI:57288"/>
        <label>2</label>
    </ligand>
</feature>
<organism evidence="6 7">
    <name type="scientific">Labedaea rhizosphaerae</name>
    <dbReference type="NCBI Taxonomy" id="598644"/>
    <lineage>
        <taxon>Bacteria</taxon>
        <taxon>Bacillati</taxon>
        <taxon>Actinomycetota</taxon>
        <taxon>Actinomycetes</taxon>
        <taxon>Pseudonocardiales</taxon>
        <taxon>Pseudonocardiaceae</taxon>
        <taxon>Labedaea</taxon>
    </lineage>
</organism>
<evidence type="ECO:0000256" key="4">
    <source>
        <dbReference type="HAMAP-Rule" id="MF_01698"/>
    </source>
</evidence>
<dbReference type="Pfam" id="PF00583">
    <property type="entry name" value="Acetyltransf_1"/>
    <property type="match status" value="2"/>
</dbReference>
<keyword evidence="7" id="KW-1185">Reference proteome</keyword>
<keyword evidence="2 4" id="KW-0677">Repeat</keyword>
<evidence type="ECO:0000259" key="5">
    <source>
        <dbReference type="PROSITE" id="PS51186"/>
    </source>
</evidence>
<dbReference type="PIRSF" id="PIRSF021524">
    <property type="entry name" value="MSH_acetyltransferase"/>
    <property type="match status" value="1"/>
</dbReference>
<dbReference type="InterPro" id="IPR000182">
    <property type="entry name" value="GNAT_dom"/>
</dbReference>
<protein>
    <recommendedName>
        <fullName evidence="4">Mycothiol acetyltransferase</fullName>
        <shortName evidence="4">MSH acetyltransferase</shortName>
        <ecNumber evidence="4">2.3.1.189</ecNumber>
    </recommendedName>
    <alternativeName>
        <fullName evidence="4">Mycothiol synthase</fullName>
    </alternativeName>
</protein>
<feature type="binding site" evidence="4">
    <location>
        <position position="258"/>
    </location>
    <ligand>
        <name>1D-myo-inositol 2-(L-cysteinylamino)-2-deoxy-alpha-D-glucopyranoside</name>
        <dbReference type="ChEBI" id="CHEBI:58887"/>
    </ligand>
</feature>
<dbReference type="SUPFAM" id="SSF55729">
    <property type="entry name" value="Acyl-CoA N-acyltransferases (Nat)"/>
    <property type="match status" value="1"/>
</dbReference>
<dbReference type="GO" id="GO:0035447">
    <property type="term" value="F:mycothiol synthase activity"/>
    <property type="evidence" value="ECO:0007669"/>
    <property type="project" value="UniProtKB-UniRule"/>
</dbReference>
<comment type="function">
    <text evidence="4">Catalyzes the transfer of acetyl from acetyl-CoA to desacetylmycothiol (Cys-GlcN-Ins) to form mycothiol.</text>
</comment>
<evidence type="ECO:0000313" key="7">
    <source>
        <dbReference type="Proteomes" id="UP000295444"/>
    </source>
</evidence>
<comment type="similarity">
    <text evidence="4">Belongs to the acetyltransferase family. MshD subfamily.</text>
</comment>
<evidence type="ECO:0000313" key="6">
    <source>
        <dbReference type="EMBL" id="TDQ05437.1"/>
    </source>
</evidence>
<evidence type="ECO:0000256" key="2">
    <source>
        <dbReference type="ARBA" id="ARBA00022737"/>
    </source>
</evidence>